<evidence type="ECO:0000313" key="3">
    <source>
        <dbReference type="Proteomes" id="UP000198807"/>
    </source>
</evidence>
<accession>A0A1H7G4L0</accession>
<dbReference type="Proteomes" id="UP000198807">
    <property type="component" value="Unassembled WGS sequence"/>
</dbReference>
<dbReference type="Pfam" id="PF00353">
    <property type="entry name" value="HemolysinCabind"/>
    <property type="match status" value="1"/>
</dbReference>
<dbReference type="Gene3D" id="2.150.10.10">
    <property type="entry name" value="Serralysin-like metalloprotease, C-terminal"/>
    <property type="match status" value="1"/>
</dbReference>
<sequence length="560" mass="58447">SFDVSASDGIKTVTVGGTDFTLADLQGFSQGFPSGVIDTGEGELRLTGYSGTATSGTISYTYTLKAAQDHQQPGNDETLQDSVSVTVAGIGGSADTANLTINILDDEPTFTNIMNAIIANESGTKVTGLHDLALGADGLGTISVADPTNGALDGVVTYTTTTNADSSVTKLAQITKQIDGEAVTEDFFTLTVNIDGTYDFTLHEARPSIPQTVDFSSVQGGAAVNDLTIGDVVFSAVDTDANDSIDKQEKIKPTSAGFGVDNGNVDAGEQFIISFINGASPDIVSFFIKQQSSTDFVMSWVTDSGDYGEIDPLSQNGWVSINPTQDFNTIIFTIVQGSGKIEGVEYTELLLPDDTVFDFDIYGTDADGDPSPTQTLNVTLLGAESSDAQINGTVDDDVIAGTSDNDILVGDDGDDIFYGGAGDDELTGGLGADTFAWNFGDEGTSSDAAEDTVTDFTEISDTDNGKFGFTDEPNADRLDLADLLQGEDEASIGDYIFAKEDGSDIVLHVSSDGTLGIDGANADQMITLEGKSFTDFGANPGDSADLLQQMLDSGQLNIDQ</sequence>
<gene>
    <name evidence="2" type="ORF">SAMN04488129_101277</name>
</gene>
<feature type="non-terminal residue" evidence="2">
    <location>
        <position position="1"/>
    </location>
</feature>
<dbReference type="PRINTS" id="PR00313">
    <property type="entry name" value="CABNDNGRPT"/>
</dbReference>
<dbReference type="RefSeq" id="WP_139195445.1">
    <property type="nucleotide sequence ID" value="NZ_FOBC01000001.1"/>
</dbReference>
<protein>
    <submittedName>
        <fullName evidence="2">Type I secretion C-terminal target domain (VC_A0849 subclass)</fullName>
    </submittedName>
</protein>
<evidence type="ECO:0000313" key="2">
    <source>
        <dbReference type="EMBL" id="SEK33071.1"/>
    </source>
</evidence>
<evidence type="ECO:0000256" key="1">
    <source>
        <dbReference type="ARBA" id="ARBA00022837"/>
    </source>
</evidence>
<organism evidence="2 3">
    <name type="scientific">Halomonas daqiaonensis</name>
    <dbReference type="NCBI Taxonomy" id="650850"/>
    <lineage>
        <taxon>Bacteria</taxon>
        <taxon>Pseudomonadati</taxon>
        <taxon>Pseudomonadota</taxon>
        <taxon>Gammaproteobacteria</taxon>
        <taxon>Oceanospirillales</taxon>
        <taxon>Halomonadaceae</taxon>
        <taxon>Halomonas</taxon>
    </lineage>
</organism>
<keyword evidence="3" id="KW-1185">Reference proteome</keyword>
<dbReference type="EMBL" id="FOBC01000001">
    <property type="protein sequence ID" value="SEK33071.1"/>
    <property type="molecule type" value="Genomic_DNA"/>
</dbReference>
<dbReference type="SUPFAM" id="SSF51120">
    <property type="entry name" value="beta-Roll"/>
    <property type="match status" value="1"/>
</dbReference>
<dbReference type="NCBIfam" id="TIGR03661">
    <property type="entry name" value="T1SS_VCA0849"/>
    <property type="match status" value="1"/>
</dbReference>
<dbReference type="OrthoDB" id="5787335at2"/>
<reference evidence="3" key="1">
    <citation type="submission" date="2016-10" db="EMBL/GenBank/DDBJ databases">
        <authorList>
            <person name="Varghese N."/>
            <person name="Submissions S."/>
        </authorList>
    </citation>
    <scope>NUCLEOTIDE SEQUENCE [LARGE SCALE GENOMIC DNA]</scope>
    <source>
        <strain evidence="3">CGMCC 1.9150</strain>
    </source>
</reference>
<dbReference type="GO" id="GO:0005509">
    <property type="term" value="F:calcium ion binding"/>
    <property type="evidence" value="ECO:0007669"/>
    <property type="project" value="InterPro"/>
</dbReference>
<proteinExistence type="predicted"/>
<dbReference type="AlphaFoldDB" id="A0A1H7G4L0"/>
<dbReference type="InterPro" id="IPR011049">
    <property type="entry name" value="Serralysin-like_metalloprot_C"/>
</dbReference>
<dbReference type="InterPro" id="IPR019960">
    <property type="entry name" value="T1SS_VCA0849"/>
</dbReference>
<dbReference type="InterPro" id="IPR001343">
    <property type="entry name" value="Hemolysn_Ca-bd"/>
</dbReference>
<name>A0A1H7G4L0_9GAMM</name>
<dbReference type="STRING" id="650850.SAMN04488129_101277"/>
<keyword evidence="1" id="KW-0106">Calcium</keyword>